<gene>
    <name evidence="1" type="ORF">GGR28_002753</name>
</gene>
<name>A0A840E870_9BACT</name>
<evidence type="ECO:0000313" key="2">
    <source>
        <dbReference type="Proteomes" id="UP000576209"/>
    </source>
</evidence>
<keyword evidence="2" id="KW-1185">Reference proteome</keyword>
<dbReference type="Proteomes" id="UP000576209">
    <property type="component" value="Unassembled WGS sequence"/>
</dbReference>
<dbReference type="Pfam" id="PF08843">
    <property type="entry name" value="AbiEii"/>
    <property type="match status" value="1"/>
</dbReference>
<dbReference type="InterPro" id="IPR014942">
    <property type="entry name" value="AbiEii"/>
</dbReference>
<reference evidence="1 2" key="1">
    <citation type="submission" date="2020-08" db="EMBL/GenBank/DDBJ databases">
        <title>Genomic Encyclopedia of Type Strains, Phase IV (KMG-IV): sequencing the most valuable type-strain genomes for metagenomic binning, comparative biology and taxonomic classification.</title>
        <authorList>
            <person name="Goeker M."/>
        </authorList>
    </citation>
    <scope>NUCLEOTIDE SEQUENCE [LARGE SCALE GENOMIC DNA]</scope>
    <source>
        <strain evidence="1 2">DSM 105137</strain>
    </source>
</reference>
<sequence>MIEMEQILRNYPDSLHTEKEFLLREYLQHEILGILFTCKYAHKYTFLGGTCLRLCYGTERFSEDLDFDNVGLDRAEFEETARIIKRQMELRGFRMELRYAYKGAYHCSIKFPGLLYDYDLSGHREAKLLIKLDTEKQHFTYQRSLLPLDRFGIQTEVPAVPLDLLGSQKIAAILGRKRPKGRDFYDLRWILHRSGLNYDYLDLRFGVKTPDALRQLVEERIAPFDFDLLAADVRPFLFQDDDIEGVRNFPKFWRSVPLPPGPSSD</sequence>
<dbReference type="AlphaFoldDB" id="A0A840E870"/>
<dbReference type="EMBL" id="JACIFF010000007">
    <property type="protein sequence ID" value="MBB4080123.1"/>
    <property type="molecule type" value="Genomic_DNA"/>
</dbReference>
<keyword evidence="1" id="KW-0808">Transferase</keyword>
<comment type="caution">
    <text evidence="1">The sequence shown here is derived from an EMBL/GenBank/DDBJ whole genome shotgun (WGS) entry which is preliminary data.</text>
</comment>
<organism evidence="1 2">
    <name type="scientific">Neolewinella aquimaris</name>
    <dbReference type="NCBI Taxonomy" id="1835722"/>
    <lineage>
        <taxon>Bacteria</taxon>
        <taxon>Pseudomonadati</taxon>
        <taxon>Bacteroidota</taxon>
        <taxon>Saprospiria</taxon>
        <taxon>Saprospirales</taxon>
        <taxon>Lewinellaceae</taxon>
        <taxon>Neolewinella</taxon>
    </lineage>
</organism>
<protein>
    <submittedName>
        <fullName evidence="1">Putative nucleotidyltransferase component of viral defense system</fullName>
    </submittedName>
</protein>
<accession>A0A840E870</accession>
<dbReference type="RefSeq" id="WP_183496362.1">
    <property type="nucleotide sequence ID" value="NZ_JACIFF010000007.1"/>
</dbReference>
<dbReference type="Gene3D" id="3.10.450.620">
    <property type="entry name" value="JHP933, nucleotidyltransferase-like core domain"/>
    <property type="match status" value="1"/>
</dbReference>
<proteinExistence type="predicted"/>
<evidence type="ECO:0000313" key="1">
    <source>
        <dbReference type="EMBL" id="MBB4080123.1"/>
    </source>
</evidence>
<dbReference type="GO" id="GO:0016740">
    <property type="term" value="F:transferase activity"/>
    <property type="evidence" value="ECO:0007669"/>
    <property type="project" value="UniProtKB-KW"/>
</dbReference>